<feature type="non-terminal residue" evidence="1">
    <location>
        <position position="34"/>
    </location>
</feature>
<accession>A0A401RUH4</accession>
<dbReference type="Proteomes" id="UP000287033">
    <property type="component" value="Unassembled WGS sequence"/>
</dbReference>
<dbReference type="AlphaFoldDB" id="A0A401RUH4"/>
<reference evidence="1 2" key="1">
    <citation type="journal article" date="2018" name="Nat. Ecol. Evol.">
        <title>Shark genomes provide insights into elasmobranch evolution and the origin of vertebrates.</title>
        <authorList>
            <person name="Hara Y"/>
            <person name="Yamaguchi K"/>
            <person name="Onimaru K"/>
            <person name="Kadota M"/>
            <person name="Koyanagi M"/>
            <person name="Keeley SD"/>
            <person name="Tatsumi K"/>
            <person name="Tanaka K"/>
            <person name="Motone F"/>
            <person name="Kageyama Y"/>
            <person name="Nozu R"/>
            <person name="Adachi N"/>
            <person name="Nishimura O"/>
            <person name="Nakagawa R"/>
            <person name="Tanegashima C"/>
            <person name="Kiyatake I"/>
            <person name="Matsumoto R"/>
            <person name="Murakumo K"/>
            <person name="Nishida K"/>
            <person name="Terakita A"/>
            <person name="Kuratani S"/>
            <person name="Sato K"/>
            <person name="Hyodo S Kuraku.S."/>
        </authorList>
    </citation>
    <scope>NUCLEOTIDE SEQUENCE [LARGE SCALE GENOMIC DNA]</scope>
</reference>
<keyword evidence="2" id="KW-1185">Reference proteome</keyword>
<protein>
    <submittedName>
        <fullName evidence="1">Uncharacterized protein</fullName>
    </submittedName>
</protein>
<organism evidence="1 2">
    <name type="scientific">Chiloscyllium punctatum</name>
    <name type="common">Brownbanded bambooshark</name>
    <name type="synonym">Hemiscyllium punctatum</name>
    <dbReference type="NCBI Taxonomy" id="137246"/>
    <lineage>
        <taxon>Eukaryota</taxon>
        <taxon>Metazoa</taxon>
        <taxon>Chordata</taxon>
        <taxon>Craniata</taxon>
        <taxon>Vertebrata</taxon>
        <taxon>Chondrichthyes</taxon>
        <taxon>Elasmobranchii</taxon>
        <taxon>Galeomorphii</taxon>
        <taxon>Galeoidea</taxon>
        <taxon>Orectolobiformes</taxon>
        <taxon>Hemiscylliidae</taxon>
        <taxon>Chiloscyllium</taxon>
    </lineage>
</organism>
<evidence type="ECO:0000313" key="2">
    <source>
        <dbReference type="Proteomes" id="UP000287033"/>
    </source>
</evidence>
<name>A0A401RUH4_CHIPU</name>
<sequence>MVLYRLRGLREGLQSPAPHLGDLGRIQVAQTERK</sequence>
<evidence type="ECO:0000313" key="1">
    <source>
        <dbReference type="EMBL" id="GCC21809.1"/>
    </source>
</evidence>
<proteinExistence type="predicted"/>
<comment type="caution">
    <text evidence="1">The sequence shown here is derived from an EMBL/GenBank/DDBJ whole genome shotgun (WGS) entry which is preliminary data.</text>
</comment>
<dbReference type="EMBL" id="BEZZ01002493">
    <property type="protein sequence ID" value="GCC21809.1"/>
    <property type="molecule type" value="Genomic_DNA"/>
</dbReference>
<gene>
    <name evidence="1" type="ORF">chiPu_0020284</name>
</gene>